<protein>
    <submittedName>
        <fullName evidence="3">NAD-binding protein</fullName>
    </submittedName>
</protein>
<evidence type="ECO:0000256" key="1">
    <source>
        <dbReference type="SAM" id="Phobius"/>
    </source>
</evidence>
<proteinExistence type="predicted"/>
<dbReference type="PANTHER" id="PTHR43833">
    <property type="entry name" value="POTASSIUM CHANNEL PROTEIN 2-RELATED-RELATED"/>
    <property type="match status" value="1"/>
</dbReference>
<keyword evidence="1" id="KW-0472">Membrane</keyword>
<accession>A0ABW6LZ14</accession>
<organism evidence="3 4">
    <name type="scientific">Streptomyces hokutonensis</name>
    <dbReference type="NCBI Taxonomy" id="1306990"/>
    <lineage>
        <taxon>Bacteria</taxon>
        <taxon>Bacillati</taxon>
        <taxon>Actinomycetota</taxon>
        <taxon>Actinomycetes</taxon>
        <taxon>Kitasatosporales</taxon>
        <taxon>Streptomycetaceae</taxon>
        <taxon>Streptomyces</taxon>
    </lineage>
</organism>
<evidence type="ECO:0000313" key="4">
    <source>
        <dbReference type="Proteomes" id="UP001601303"/>
    </source>
</evidence>
<evidence type="ECO:0000259" key="2">
    <source>
        <dbReference type="PROSITE" id="PS51201"/>
    </source>
</evidence>
<dbReference type="Pfam" id="PF02254">
    <property type="entry name" value="TrkA_N"/>
    <property type="match status" value="1"/>
</dbReference>
<dbReference type="SUPFAM" id="SSF51735">
    <property type="entry name" value="NAD(P)-binding Rossmann-fold domains"/>
    <property type="match status" value="1"/>
</dbReference>
<feature type="transmembrane region" description="Helical" evidence="1">
    <location>
        <begin position="183"/>
        <end position="202"/>
    </location>
</feature>
<keyword evidence="1" id="KW-1133">Transmembrane helix</keyword>
<dbReference type="PANTHER" id="PTHR43833:SF11">
    <property type="entry name" value="VOLTAGE-GATED POTASSIUM CHANNEL KCH"/>
    <property type="match status" value="1"/>
</dbReference>
<keyword evidence="1" id="KW-0812">Transmembrane</keyword>
<evidence type="ECO:0000313" key="3">
    <source>
        <dbReference type="EMBL" id="MFE9598527.1"/>
    </source>
</evidence>
<dbReference type="PROSITE" id="PS51201">
    <property type="entry name" value="RCK_N"/>
    <property type="match status" value="1"/>
</dbReference>
<dbReference type="Proteomes" id="UP001601303">
    <property type="component" value="Unassembled WGS sequence"/>
</dbReference>
<gene>
    <name evidence="3" type="ORF">ACFYNQ_08065</name>
</gene>
<dbReference type="RefSeq" id="WP_388103949.1">
    <property type="nucleotide sequence ID" value="NZ_JBIAHM010000002.1"/>
</dbReference>
<dbReference type="InterPro" id="IPR003148">
    <property type="entry name" value="RCK_N"/>
</dbReference>
<comment type="caution">
    <text evidence="3">The sequence shown here is derived from an EMBL/GenBank/DDBJ whole genome shotgun (WGS) entry which is preliminary data.</text>
</comment>
<keyword evidence="4" id="KW-1185">Reference proteome</keyword>
<dbReference type="Gene3D" id="3.40.50.720">
    <property type="entry name" value="NAD(P)-binding Rossmann-like Domain"/>
    <property type="match status" value="1"/>
</dbReference>
<reference evidence="3 4" key="1">
    <citation type="submission" date="2024-10" db="EMBL/GenBank/DDBJ databases">
        <title>The Natural Products Discovery Center: Release of the First 8490 Sequenced Strains for Exploring Actinobacteria Biosynthetic Diversity.</title>
        <authorList>
            <person name="Kalkreuter E."/>
            <person name="Kautsar S.A."/>
            <person name="Yang D."/>
            <person name="Bader C.D."/>
            <person name="Teijaro C.N."/>
            <person name="Fluegel L."/>
            <person name="Davis C.M."/>
            <person name="Simpson J.R."/>
            <person name="Lauterbach L."/>
            <person name="Steele A.D."/>
            <person name="Gui C."/>
            <person name="Meng S."/>
            <person name="Li G."/>
            <person name="Viehrig K."/>
            <person name="Ye F."/>
            <person name="Su P."/>
            <person name="Kiefer A.F."/>
            <person name="Nichols A."/>
            <person name="Cepeda A.J."/>
            <person name="Yan W."/>
            <person name="Fan B."/>
            <person name="Jiang Y."/>
            <person name="Adhikari A."/>
            <person name="Zheng C.-J."/>
            <person name="Schuster L."/>
            <person name="Cowan T.M."/>
            <person name="Smanski M.J."/>
            <person name="Chevrette M.G."/>
            <person name="De Carvalho L.P.S."/>
            <person name="Shen B."/>
        </authorList>
    </citation>
    <scope>NUCLEOTIDE SEQUENCE [LARGE SCALE GENOMIC DNA]</scope>
    <source>
        <strain evidence="3 4">NPDC006488</strain>
    </source>
</reference>
<feature type="domain" description="RCK N-terminal" evidence="2">
    <location>
        <begin position="278"/>
        <end position="396"/>
    </location>
</feature>
<sequence length="468" mass="49997">MTSNPTNHPHHRPVRSYVVIGDTHLAGRVCSALHTSSDAVRHLPRPRDPELRAALAPRPAGVAVLLHDDVAALRYALAVAHVAPDVPLLVTIFDRTIADELARLLPQCDVTSPADLAAPSLAGPCLDPSFVAARLRGGCVQVLHERDGVLEAEESALPGQWRRRFRSRRVGFQLRSHDPGTRLLVLGMLAMLVVLAADWVWLTASGHRPSEALFEAARVVAGVGPAAAPPDAHGYQLFAVLAMLSTVVFTACFTAGVVERMLGPRLIGLIGPRTLPRAGHVIVVGMGQVGMRLCVELRALGIPVVGVERDPQAATARLARTLGIPVMDGRGGDRHVLERLRLGHARALAAVGSDDLDNVAVAIAAHGVAPHIRVVMRAGEDDAIAETRSLLPMGVVCDITGLAAGYVVARLRAEAVGDVVVHRGEIRLRDTSGVWRHSALVGHDRCAHVEGRRRMTGDEIEPPRTRTI</sequence>
<dbReference type="InterPro" id="IPR036291">
    <property type="entry name" value="NAD(P)-bd_dom_sf"/>
</dbReference>
<dbReference type="EMBL" id="JBIAHM010000002">
    <property type="protein sequence ID" value="MFE9598527.1"/>
    <property type="molecule type" value="Genomic_DNA"/>
</dbReference>
<feature type="transmembrane region" description="Helical" evidence="1">
    <location>
        <begin position="235"/>
        <end position="258"/>
    </location>
</feature>
<dbReference type="InterPro" id="IPR050721">
    <property type="entry name" value="Trk_Ktr_HKT_K-transport"/>
</dbReference>
<name>A0ABW6LZ14_9ACTN</name>